<protein>
    <submittedName>
        <fullName evidence="15">SusC/RagA family TonB-linked outer membrane protein</fullName>
    </submittedName>
</protein>
<evidence type="ECO:0000256" key="10">
    <source>
        <dbReference type="PROSITE-ProRule" id="PRU01360"/>
    </source>
</evidence>
<dbReference type="Gene3D" id="2.40.170.20">
    <property type="entry name" value="TonB-dependent receptor, beta-barrel domain"/>
    <property type="match status" value="1"/>
</dbReference>
<evidence type="ECO:0000256" key="1">
    <source>
        <dbReference type="ARBA" id="ARBA00004571"/>
    </source>
</evidence>
<keyword evidence="4" id="KW-0406">Ion transport</keyword>
<keyword evidence="7 11" id="KW-0798">TonB box</keyword>
<comment type="subcellular location">
    <subcellularLocation>
        <location evidence="1 10">Cell outer membrane</location>
        <topology evidence="1 10">Multi-pass membrane protein</topology>
    </subcellularLocation>
</comment>
<dbReference type="InterPro" id="IPR000531">
    <property type="entry name" value="Beta-barrel_TonB"/>
</dbReference>
<keyword evidence="2 10" id="KW-0813">Transport</keyword>
<keyword evidence="3 10" id="KW-1134">Transmembrane beta strand</keyword>
<organism evidence="15 16">
    <name type="scientific">Mucilaginibacter conchicola</name>
    <dbReference type="NCBI Taxonomy" id="2303333"/>
    <lineage>
        <taxon>Bacteria</taxon>
        <taxon>Pseudomonadati</taxon>
        <taxon>Bacteroidota</taxon>
        <taxon>Sphingobacteriia</taxon>
        <taxon>Sphingobacteriales</taxon>
        <taxon>Sphingobacteriaceae</taxon>
        <taxon>Mucilaginibacter</taxon>
    </lineage>
</organism>
<feature type="domain" description="TonB-dependent receptor-like beta-barrel" evidence="12">
    <location>
        <begin position="569"/>
        <end position="1106"/>
    </location>
</feature>
<dbReference type="Gene3D" id="2.170.130.10">
    <property type="entry name" value="TonB-dependent receptor, plug domain"/>
    <property type="match status" value="1"/>
</dbReference>
<dbReference type="Gene3D" id="2.60.40.1120">
    <property type="entry name" value="Carboxypeptidase-like, regulatory domain"/>
    <property type="match status" value="1"/>
</dbReference>
<gene>
    <name evidence="15" type="ORF">D0C36_20765</name>
</gene>
<comment type="similarity">
    <text evidence="10 11">Belongs to the TonB-dependent receptor family.</text>
</comment>
<dbReference type="SUPFAM" id="SSF56935">
    <property type="entry name" value="Porins"/>
    <property type="match status" value="1"/>
</dbReference>
<feature type="domain" description="Secretin/TonB short N-terminal" evidence="13">
    <location>
        <begin position="68"/>
        <end position="117"/>
    </location>
</feature>
<keyword evidence="6" id="KW-0408">Iron</keyword>
<evidence type="ECO:0000259" key="14">
    <source>
        <dbReference type="Pfam" id="PF07715"/>
    </source>
</evidence>
<dbReference type="SUPFAM" id="SSF49464">
    <property type="entry name" value="Carboxypeptidase regulatory domain-like"/>
    <property type="match status" value="1"/>
</dbReference>
<evidence type="ECO:0000256" key="11">
    <source>
        <dbReference type="RuleBase" id="RU003357"/>
    </source>
</evidence>
<evidence type="ECO:0000256" key="5">
    <source>
        <dbReference type="ARBA" id="ARBA00022692"/>
    </source>
</evidence>
<dbReference type="AlphaFoldDB" id="A0A372NPQ1"/>
<evidence type="ECO:0000256" key="4">
    <source>
        <dbReference type="ARBA" id="ARBA00022496"/>
    </source>
</evidence>
<reference evidence="15 16" key="1">
    <citation type="submission" date="2018-08" db="EMBL/GenBank/DDBJ databases">
        <title>Mucilaginibacter sp. MYSH2.</title>
        <authorList>
            <person name="Seo T."/>
        </authorList>
    </citation>
    <scope>NUCLEOTIDE SEQUENCE [LARGE SCALE GENOMIC DNA]</scope>
    <source>
        <strain evidence="15 16">MYSH2</strain>
    </source>
</reference>
<dbReference type="Pfam" id="PF07715">
    <property type="entry name" value="Plug"/>
    <property type="match status" value="1"/>
</dbReference>
<dbReference type="Pfam" id="PF13715">
    <property type="entry name" value="CarbopepD_reg_2"/>
    <property type="match status" value="1"/>
</dbReference>
<dbReference type="Pfam" id="PF00593">
    <property type="entry name" value="TonB_dep_Rec_b-barrel"/>
    <property type="match status" value="1"/>
</dbReference>
<accession>A0A372NPQ1</accession>
<keyword evidence="8 10" id="KW-0472">Membrane</keyword>
<evidence type="ECO:0000313" key="15">
    <source>
        <dbReference type="EMBL" id="RFZ90233.1"/>
    </source>
</evidence>
<evidence type="ECO:0000256" key="6">
    <source>
        <dbReference type="ARBA" id="ARBA00023004"/>
    </source>
</evidence>
<dbReference type="Gene3D" id="3.55.50.30">
    <property type="match status" value="1"/>
</dbReference>
<comment type="caution">
    <text evidence="15">The sequence shown here is derived from an EMBL/GenBank/DDBJ whole genome shotgun (WGS) entry which is preliminary data.</text>
</comment>
<dbReference type="GO" id="GO:0009279">
    <property type="term" value="C:cell outer membrane"/>
    <property type="evidence" value="ECO:0007669"/>
    <property type="project" value="UniProtKB-SubCell"/>
</dbReference>
<evidence type="ECO:0000259" key="12">
    <source>
        <dbReference type="Pfam" id="PF00593"/>
    </source>
</evidence>
<evidence type="ECO:0000256" key="8">
    <source>
        <dbReference type="ARBA" id="ARBA00023136"/>
    </source>
</evidence>
<keyword evidence="4" id="KW-0410">Iron transport</keyword>
<dbReference type="InterPro" id="IPR036942">
    <property type="entry name" value="Beta-barrel_TonB_sf"/>
</dbReference>
<sequence>MYKIYTNGCFIPGRHRFTQHLRRMIIQLSILAGLMLTAINSSAQKVTLNEKNTPLKKVLTKLRKQSKFDFLYTEEVLQQAKPVTVQAVDQELGTVLQQIFRNQPVTYQIEDRTVTIRLRGQPAADRQHPSAANQMTISGLVTNKANEPLSGASIIVKRSKRGTTSDIHGIFTLSDATADDTVLIRYIGYNTIERSLTGVKFLSINMEPTNNSLDEVVVQAYGHTTQRLTTGNIGRVTAKEIEKQPVLNPLQALEGRIPGLLITPATGYQSGPVQVEIRGRSSINRALTSDPLYVIDGVPQTVPDMHNSNSGGYSLNTTSNEYNSNLNATLSKGLDQTGLSPAGGQSPLYSLNPADIESIEVLKDADATAIYGSRGANGVILITTKKGKIGGDQLSVIVSQGIQKPTRKWDVLNTPQYIEMRQEAFRNDKITPTANNAADILLGNYNAQTDWQQYAYGGTGKWTSAQVAASGGKESTSYRISGGFNKSTSITNYSGSDQRISLSSNINTRSSDNKFNLSFSSNYSFSENTQINLVGVTALAPNAPPVFDGNGNLNWLEYEKAGYLFSGAEILQPYNSKTNFITNSLTINYSIFKALTARVNAGYGFSYNNQTKFLPITSLNPNLSAARTGTANYGANQTSNWNIEPQLEYNRLVSKGTLNVLLGATSQASSSRSLLSIGNGYTSDALLRSLANAPKVIATDNFGEYKYAGVFARINYNWENKYILNLNGRRDGSSNFADGNKFGNFGSVGAAWIVSEEKLFKAHLPKMISLLKFRGSYGITGSDNVTPYSYVSQWGNLNPVYANYLNTISPLIAQIMANSAFHWQSTKKLEGAVDIGLFEDRIDLQAVYYRNRCDNQLINFPLPSYTGFPTVVANSPANVQNSGWEFSGSARILQGEHFTWATSFNLSLNSNKLLAYPLIELSPYRSLFKVGGSLDDIYVLRYTGVDPATGQFTYLDANQDGKITTSSNAAPGTGGDDMVSVVSLKPKYTGSFSQQFSYRGVSFSAFFTFRKQLGASVATSGGGKNNIPLYQFNHTWRNPGQTDATFARFTTAQQTSDLQFTNSDGKYEDASYLRLQTIALGYSLPTSWVKKISMKNLSINANAQNLFVITPYKGLDPEIQGFGGLPPVRTITFGLTGNF</sequence>
<dbReference type="InterPro" id="IPR039426">
    <property type="entry name" value="TonB-dep_rcpt-like"/>
</dbReference>
<evidence type="ECO:0000256" key="2">
    <source>
        <dbReference type="ARBA" id="ARBA00022448"/>
    </source>
</evidence>
<name>A0A372NPQ1_9SPHI</name>
<dbReference type="GO" id="GO:0006826">
    <property type="term" value="P:iron ion transport"/>
    <property type="evidence" value="ECO:0007669"/>
    <property type="project" value="UniProtKB-KW"/>
</dbReference>
<dbReference type="NCBIfam" id="TIGR04057">
    <property type="entry name" value="SusC_RagA_signa"/>
    <property type="match status" value="1"/>
</dbReference>
<evidence type="ECO:0000313" key="16">
    <source>
        <dbReference type="Proteomes" id="UP000264217"/>
    </source>
</evidence>
<dbReference type="Pfam" id="PF07660">
    <property type="entry name" value="STN"/>
    <property type="match status" value="1"/>
</dbReference>
<dbReference type="InterPro" id="IPR023997">
    <property type="entry name" value="TonB-dep_OMP_SusC/RagA_CS"/>
</dbReference>
<evidence type="ECO:0000256" key="3">
    <source>
        <dbReference type="ARBA" id="ARBA00022452"/>
    </source>
</evidence>
<proteinExistence type="inferred from homology"/>
<dbReference type="InterPro" id="IPR008969">
    <property type="entry name" value="CarboxyPept-like_regulatory"/>
</dbReference>
<dbReference type="EMBL" id="QWDC01000004">
    <property type="protein sequence ID" value="RFZ90233.1"/>
    <property type="molecule type" value="Genomic_DNA"/>
</dbReference>
<dbReference type="InterPro" id="IPR012910">
    <property type="entry name" value="Plug_dom"/>
</dbReference>
<evidence type="ECO:0000256" key="9">
    <source>
        <dbReference type="ARBA" id="ARBA00023237"/>
    </source>
</evidence>
<dbReference type="PROSITE" id="PS52016">
    <property type="entry name" value="TONB_DEPENDENT_REC_3"/>
    <property type="match status" value="1"/>
</dbReference>
<dbReference type="Proteomes" id="UP000264217">
    <property type="component" value="Unassembled WGS sequence"/>
</dbReference>
<keyword evidence="5 10" id="KW-0812">Transmembrane</keyword>
<feature type="domain" description="TonB-dependent receptor plug" evidence="14">
    <location>
        <begin position="227"/>
        <end position="379"/>
    </location>
</feature>
<keyword evidence="16" id="KW-1185">Reference proteome</keyword>
<evidence type="ECO:0000259" key="13">
    <source>
        <dbReference type="Pfam" id="PF07660"/>
    </source>
</evidence>
<dbReference type="InterPro" id="IPR023996">
    <property type="entry name" value="TonB-dep_OMP_SusC/RagA"/>
</dbReference>
<evidence type="ECO:0000256" key="7">
    <source>
        <dbReference type="ARBA" id="ARBA00023077"/>
    </source>
</evidence>
<dbReference type="InterPro" id="IPR037066">
    <property type="entry name" value="Plug_dom_sf"/>
</dbReference>
<keyword evidence="9 10" id="KW-0998">Cell outer membrane</keyword>
<dbReference type="InterPro" id="IPR011662">
    <property type="entry name" value="Secretin/TonB_short_N"/>
</dbReference>
<dbReference type="NCBIfam" id="TIGR04056">
    <property type="entry name" value="OMP_RagA_SusC"/>
    <property type="match status" value="1"/>
</dbReference>